<feature type="domain" description="Heterokaryon incompatibility" evidence="1">
    <location>
        <begin position="131"/>
        <end position="278"/>
    </location>
</feature>
<name>A0ABR4EA32_9PEZI</name>
<protein>
    <recommendedName>
        <fullName evidence="1">Heterokaryon incompatibility domain-containing protein</fullName>
    </recommendedName>
</protein>
<dbReference type="PANTHER" id="PTHR33112:SF12">
    <property type="entry name" value="HETEROKARYON INCOMPATIBILITY DOMAIN-CONTAINING PROTEIN"/>
    <property type="match status" value="1"/>
</dbReference>
<accession>A0ABR4EA32</accession>
<evidence type="ECO:0000313" key="2">
    <source>
        <dbReference type="EMBL" id="KAL2279306.1"/>
    </source>
</evidence>
<sequence>MFRNKVPAALKLTIYGNQHEKSSIIEAEFWAAPKARGRDILALSRFNLRVASPDPVLMQDQQLRYGRVVDRTKIDLKLCHRWLKHCRDNHDETCNTPSWASRLQTPHDLTFRLIDVENKCLTERKPRLCDFAALSYVWGAPGRIGGLLHLETSTVHELFKPGSVDYRVGNTIMDAIAVALSLEIRYLWVDRLCIIQDNEEDKEAQIGQMDRIYGNAVVTIVAATSSNLHAGIPGVRTQRCLDQLAGQVCDASVVNVLVPIQPDTNLHPWEGRGWTFQEKFLSKRILLFHGGMVDFHCRRGVMREDMTARDAGVVPPAIGWLSLASDEISSSLKPQSHEGEPPRLLRSPVFAEYAALVEQYTPRRMSNASDAVRAILSESLLNILVQREGGGATLLQGLVEEFFDQAMHWQPAARENVCIHVEAEVVPRHWGGLDSTANADRA</sequence>
<comment type="caution">
    <text evidence="2">The sequence shown here is derived from an EMBL/GenBank/DDBJ whole genome shotgun (WGS) entry which is preliminary data.</text>
</comment>
<dbReference type="PANTHER" id="PTHR33112">
    <property type="entry name" value="DOMAIN PROTEIN, PUTATIVE-RELATED"/>
    <property type="match status" value="1"/>
</dbReference>
<evidence type="ECO:0000259" key="1">
    <source>
        <dbReference type="Pfam" id="PF06985"/>
    </source>
</evidence>
<proteinExistence type="predicted"/>
<dbReference type="Pfam" id="PF06985">
    <property type="entry name" value="HET"/>
    <property type="match status" value="1"/>
</dbReference>
<reference evidence="2 3" key="1">
    <citation type="submission" date="2024-03" db="EMBL/GenBank/DDBJ databases">
        <title>A high-quality draft genome sequence of Diaporthe vaccinii, a causative agent of upright dieback and viscid rot disease in cranberry plants.</title>
        <authorList>
            <person name="Sarrasin M."/>
            <person name="Lang B.F."/>
            <person name="Burger G."/>
        </authorList>
    </citation>
    <scope>NUCLEOTIDE SEQUENCE [LARGE SCALE GENOMIC DNA]</scope>
    <source>
        <strain evidence="2 3">IS7</strain>
    </source>
</reference>
<dbReference type="EMBL" id="JBAWTH010000077">
    <property type="protein sequence ID" value="KAL2279306.1"/>
    <property type="molecule type" value="Genomic_DNA"/>
</dbReference>
<dbReference type="Proteomes" id="UP001600888">
    <property type="component" value="Unassembled WGS sequence"/>
</dbReference>
<organism evidence="2 3">
    <name type="scientific">Diaporthe vaccinii</name>
    <dbReference type="NCBI Taxonomy" id="105482"/>
    <lineage>
        <taxon>Eukaryota</taxon>
        <taxon>Fungi</taxon>
        <taxon>Dikarya</taxon>
        <taxon>Ascomycota</taxon>
        <taxon>Pezizomycotina</taxon>
        <taxon>Sordariomycetes</taxon>
        <taxon>Sordariomycetidae</taxon>
        <taxon>Diaporthales</taxon>
        <taxon>Diaporthaceae</taxon>
        <taxon>Diaporthe</taxon>
        <taxon>Diaporthe eres species complex</taxon>
    </lineage>
</organism>
<keyword evidence="3" id="KW-1185">Reference proteome</keyword>
<evidence type="ECO:0000313" key="3">
    <source>
        <dbReference type="Proteomes" id="UP001600888"/>
    </source>
</evidence>
<dbReference type="InterPro" id="IPR010730">
    <property type="entry name" value="HET"/>
</dbReference>
<gene>
    <name evidence="2" type="ORF">FJTKL_13513</name>
</gene>